<gene>
    <name evidence="5" type="ORF">CA2015_4558</name>
</gene>
<dbReference type="PANTHER" id="PTHR43280:SF32">
    <property type="entry name" value="TRANSCRIPTIONAL REGULATORY PROTEIN"/>
    <property type="match status" value="1"/>
</dbReference>
<evidence type="ECO:0000313" key="5">
    <source>
        <dbReference type="EMBL" id="AKP53894.1"/>
    </source>
</evidence>
<protein>
    <submittedName>
        <fullName evidence="5">Transcriptional regulator, AraC family</fullName>
    </submittedName>
</protein>
<keyword evidence="1" id="KW-0805">Transcription regulation</keyword>
<dbReference type="RefSeq" id="WP_048643948.1">
    <property type="nucleotide sequence ID" value="NZ_CP012040.1"/>
</dbReference>
<accession>A0A0H4PIC7</accession>
<evidence type="ECO:0000313" key="6">
    <source>
        <dbReference type="Proteomes" id="UP000036520"/>
    </source>
</evidence>
<name>A0A0H4PIC7_9BACT</name>
<dbReference type="GO" id="GO:0003700">
    <property type="term" value="F:DNA-binding transcription factor activity"/>
    <property type="evidence" value="ECO:0007669"/>
    <property type="project" value="InterPro"/>
</dbReference>
<dbReference type="PROSITE" id="PS01124">
    <property type="entry name" value="HTH_ARAC_FAMILY_2"/>
    <property type="match status" value="1"/>
</dbReference>
<organism evidence="5 6">
    <name type="scientific">Cyclobacterium amurskyense</name>
    <dbReference type="NCBI Taxonomy" id="320787"/>
    <lineage>
        <taxon>Bacteria</taxon>
        <taxon>Pseudomonadati</taxon>
        <taxon>Bacteroidota</taxon>
        <taxon>Cytophagia</taxon>
        <taxon>Cytophagales</taxon>
        <taxon>Cyclobacteriaceae</taxon>
        <taxon>Cyclobacterium</taxon>
    </lineage>
</organism>
<dbReference type="SMART" id="SM00342">
    <property type="entry name" value="HTH_ARAC"/>
    <property type="match status" value="1"/>
</dbReference>
<dbReference type="InterPro" id="IPR014710">
    <property type="entry name" value="RmlC-like_jellyroll"/>
</dbReference>
<dbReference type="OrthoDB" id="9793451at2"/>
<dbReference type="SUPFAM" id="SSF46689">
    <property type="entry name" value="Homeodomain-like"/>
    <property type="match status" value="1"/>
</dbReference>
<sequence>MEKEIREIGKKNKIEKELVIKVSKMKPVIKPTKPHRHEGYHELIFLNKGSGHHIVDDNKHEVRPPVGFYLNLGQVHCWDFSQIPEGYVVMFKEEALTNYPSALNNLFRLHDKFNMPRQDSNLMEQLDVFYRDFKANEPLELLSAHLNTLILKTVNLPALKDNIHPNFISEFSRLRRLLNENYLNLRTSEEYANLMKISTRKLNQICQAAAGCNAIEIIKERLFIESKNLLTHTNLPVNEVAYKLNFSDPSNFIKFFKSQSTLTPMEYRSRLLS</sequence>
<evidence type="ECO:0000256" key="2">
    <source>
        <dbReference type="ARBA" id="ARBA00023125"/>
    </source>
</evidence>
<proteinExistence type="predicted"/>
<evidence type="ECO:0000256" key="3">
    <source>
        <dbReference type="ARBA" id="ARBA00023163"/>
    </source>
</evidence>
<dbReference type="EMBL" id="CP012040">
    <property type="protein sequence ID" value="AKP53894.1"/>
    <property type="molecule type" value="Genomic_DNA"/>
</dbReference>
<dbReference type="Gene3D" id="2.60.120.10">
    <property type="entry name" value="Jelly Rolls"/>
    <property type="match status" value="1"/>
</dbReference>
<dbReference type="KEGG" id="camu:CA2015_4558"/>
<dbReference type="GO" id="GO:0043565">
    <property type="term" value="F:sequence-specific DNA binding"/>
    <property type="evidence" value="ECO:0007669"/>
    <property type="project" value="InterPro"/>
</dbReference>
<dbReference type="InterPro" id="IPR009057">
    <property type="entry name" value="Homeodomain-like_sf"/>
</dbReference>
<keyword evidence="3" id="KW-0804">Transcription</keyword>
<feature type="domain" description="HTH araC/xylS-type" evidence="4">
    <location>
        <begin position="172"/>
        <end position="270"/>
    </location>
</feature>
<dbReference type="Gene3D" id="1.10.10.60">
    <property type="entry name" value="Homeodomain-like"/>
    <property type="match status" value="1"/>
</dbReference>
<dbReference type="Pfam" id="PF12833">
    <property type="entry name" value="HTH_18"/>
    <property type="match status" value="1"/>
</dbReference>
<keyword evidence="6" id="KW-1185">Reference proteome</keyword>
<dbReference type="PANTHER" id="PTHR43280">
    <property type="entry name" value="ARAC-FAMILY TRANSCRIPTIONAL REGULATOR"/>
    <property type="match status" value="1"/>
</dbReference>
<dbReference type="InterPro" id="IPR018060">
    <property type="entry name" value="HTH_AraC"/>
</dbReference>
<keyword evidence="2" id="KW-0238">DNA-binding</keyword>
<evidence type="ECO:0000259" key="4">
    <source>
        <dbReference type="PROSITE" id="PS01124"/>
    </source>
</evidence>
<dbReference type="AlphaFoldDB" id="A0A0H4PIC7"/>
<dbReference type="InterPro" id="IPR011051">
    <property type="entry name" value="RmlC_Cupin_sf"/>
</dbReference>
<reference evidence="5 6" key="1">
    <citation type="submission" date="2015-07" db="EMBL/GenBank/DDBJ databases">
        <authorList>
            <person name="Kim K.M."/>
        </authorList>
    </citation>
    <scope>NUCLEOTIDE SEQUENCE [LARGE SCALE GENOMIC DNA]</scope>
    <source>
        <strain evidence="5 6">KCTC 12363</strain>
    </source>
</reference>
<dbReference type="SUPFAM" id="SSF51182">
    <property type="entry name" value="RmlC-like cupins"/>
    <property type="match status" value="1"/>
</dbReference>
<evidence type="ECO:0000256" key="1">
    <source>
        <dbReference type="ARBA" id="ARBA00023015"/>
    </source>
</evidence>
<dbReference type="Proteomes" id="UP000036520">
    <property type="component" value="Chromosome"/>
</dbReference>